<organism evidence="6 7">
    <name type="scientific">Micromonospora haikouensis</name>
    <dbReference type="NCBI Taxonomy" id="686309"/>
    <lineage>
        <taxon>Bacteria</taxon>
        <taxon>Bacillati</taxon>
        <taxon>Actinomycetota</taxon>
        <taxon>Actinomycetes</taxon>
        <taxon>Micromonosporales</taxon>
        <taxon>Micromonosporaceae</taxon>
        <taxon>Micromonospora</taxon>
    </lineage>
</organism>
<keyword evidence="2" id="KW-0805">Transcription regulation</keyword>
<dbReference type="FunFam" id="1.10.10.10:FF:000001">
    <property type="entry name" value="LysR family transcriptional regulator"/>
    <property type="match status" value="1"/>
</dbReference>
<feature type="domain" description="HTH lysR-type" evidence="5">
    <location>
        <begin position="5"/>
        <end position="62"/>
    </location>
</feature>
<dbReference type="InterPro" id="IPR036390">
    <property type="entry name" value="WH_DNA-bd_sf"/>
</dbReference>
<dbReference type="Gene3D" id="3.40.190.10">
    <property type="entry name" value="Periplasmic binding protein-like II"/>
    <property type="match status" value="2"/>
</dbReference>
<dbReference type="InterPro" id="IPR005119">
    <property type="entry name" value="LysR_subst-bd"/>
</dbReference>
<dbReference type="Gene3D" id="1.10.10.10">
    <property type="entry name" value="Winged helix-like DNA-binding domain superfamily/Winged helix DNA-binding domain"/>
    <property type="match status" value="1"/>
</dbReference>
<evidence type="ECO:0000313" key="7">
    <source>
        <dbReference type="Proteomes" id="UP000032254"/>
    </source>
</evidence>
<dbReference type="Pfam" id="PF00126">
    <property type="entry name" value="HTH_1"/>
    <property type="match status" value="1"/>
</dbReference>
<evidence type="ECO:0000259" key="5">
    <source>
        <dbReference type="PROSITE" id="PS50931"/>
    </source>
</evidence>
<dbReference type="PATRIC" id="fig|47853.6.peg.3359"/>
<sequence length="300" mass="32102">MSRILDIAPLRSFVAVADCGGFQRAATALYLSQGAVSQHVRRLEAAIGRPLVQRQGRGSRFTADGEILLRQARLILAAHDETLRGFGVEPEQTLVVGSTEHAAAQLLPELTAALAQTFPDWRVRFRIDRGAPLRSALADGRIDLALLLGRVEQPDARIVGELDLTWYSAPDWRWPPRDEPIPLVAFDAPCALRTRALDTLAAHGLPAEVGSEAAYLAGVQAAVQAGLGVGLMATLGQTPQGLVARDDLPVPQPLELSVWARRGLRPDVPDNAADALRRLLSASQGRPPSDATVLAAQGAR</sequence>
<dbReference type="CDD" id="cd05466">
    <property type="entry name" value="PBP2_LTTR_substrate"/>
    <property type="match status" value="1"/>
</dbReference>
<reference evidence="6 7" key="1">
    <citation type="submission" date="2015-01" db="EMBL/GenBank/DDBJ databases">
        <title>Sequencing and annotation of Micromonospora carbonacea strain JXNU-1 genome.</title>
        <authorList>
            <person name="Long Z."/>
            <person name="Huang Y."/>
            <person name="Jiang Y."/>
        </authorList>
    </citation>
    <scope>NUCLEOTIDE SEQUENCE [LARGE SCALE GENOMIC DNA]</scope>
    <source>
        <strain evidence="6 7">JXNU-1</strain>
    </source>
</reference>
<keyword evidence="3" id="KW-0238">DNA-binding</keyword>
<gene>
    <name evidence="6" type="ORF">TK50_15905</name>
</gene>
<dbReference type="SUPFAM" id="SSF53850">
    <property type="entry name" value="Periplasmic binding protein-like II"/>
    <property type="match status" value="1"/>
</dbReference>
<dbReference type="PANTHER" id="PTHR30579:SF7">
    <property type="entry name" value="HTH-TYPE TRANSCRIPTIONAL REGULATOR LRHA-RELATED"/>
    <property type="match status" value="1"/>
</dbReference>
<name>A0A0D0X5X2_9ACTN</name>
<dbReference type="RefSeq" id="WP_043963439.1">
    <property type="nucleotide sequence ID" value="NZ_JBEZEN010000007.1"/>
</dbReference>
<dbReference type="InterPro" id="IPR036388">
    <property type="entry name" value="WH-like_DNA-bd_sf"/>
</dbReference>
<dbReference type="Proteomes" id="UP000032254">
    <property type="component" value="Unassembled WGS sequence"/>
</dbReference>
<dbReference type="GO" id="GO:0003677">
    <property type="term" value="F:DNA binding"/>
    <property type="evidence" value="ECO:0007669"/>
    <property type="project" value="UniProtKB-KW"/>
</dbReference>
<protein>
    <submittedName>
        <fullName evidence="6">LysR family transcriptional regulator</fullName>
    </submittedName>
</protein>
<dbReference type="PRINTS" id="PR00039">
    <property type="entry name" value="HTHLYSR"/>
</dbReference>
<keyword evidence="7" id="KW-1185">Reference proteome</keyword>
<dbReference type="Pfam" id="PF03466">
    <property type="entry name" value="LysR_substrate"/>
    <property type="match status" value="1"/>
</dbReference>
<dbReference type="PANTHER" id="PTHR30579">
    <property type="entry name" value="TRANSCRIPTIONAL REGULATOR"/>
    <property type="match status" value="1"/>
</dbReference>
<dbReference type="PROSITE" id="PS50931">
    <property type="entry name" value="HTH_LYSR"/>
    <property type="match status" value="1"/>
</dbReference>
<dbReference type="EMBL" id="JXSX01000001">
    <property type="protein sequence ID" value="KIR66521.1"/>
    <property type="molecule type" value="Genomic_DNA"/>
</dbReference>
<dbReference type="GeneID" id="301305576"/>
<accession>A0A0D0X5X2</accession>
<dbReference type="InterPro" id="IPR000847">
    <property type="entry name" value="LysR_HTH_N"/>
</dbReference>
<dbReference type="SUPFAM" id="SSF46785">
    <property type="entry name" value="Winged helix' DNA-binding domain"/>
    <property type="match status" value="1"/>
</dbReference>
<dbReference type="InterPro" id="IPR050176">
    <property type="entry name" value="LTTR"/>
</dbReference>
<dbReference type="OrthoDB" id="9789529at2"/>
<comment type="similarity">
    <text evidence="1">Belongs to the LysR transcriptional regulatory family.</text>
</comment>
<evidence type="ECO:0000256" key="1">
    <source>
        <dbReference type="ARBA" id="ARBA00009437"/>
    </source>
</evidence>
<evidence type="ECO:0000256" key="4">
    <source>
        <dbReference type="ARBA" id="ARBA00023163"/>
    </source>
</evidence>
<keyword evidence="4" id="KW-0804">Transcription</keyword>
<evidence type="ECO:0000313" key="6">
    <source>
        <dbReference type="EMBL" id="KIR66521.1"/>
    </source>
</evidence>
<proteinExistence type="inferred from homology"/>
<evidence type="ECO:0000256" key="3">
    <source>
        <dbReference type="ARBA" id="ARBA00023125"/>
    </source>
</evidence>
<dbReference type="AlphaFoldDB" id="A0A0D0X5X2"/>
<evidence type="ECO:0000256" key="2">
    <source>
        <dbReference type="ARBA" id="ARBA00023015"/>
    </source>
</evidence>
<comment type="caution">
    <text evidence="6">The sequence shown here is derived from an EMBL/GenBank/DDBJ whole genome shotgun (WGS) entry which is preliminary data.</text>
</comment>
<dbReference type="GO" id="GO:0003700">
    <property type="term" value="F:DNA-binding transcription factor activity"/>
    <property type="evidence" value="ECO:0007669"/>
    <property type="project" value="InterPro"/>
</dbReference>